<dbReference type="Gene3D" id="3.30.160.60">
    <property type="entry name" value="Classic Zinc Finger"/>
    <property type="match status" value="1"/>
</dbReference>
<dbReference type="SUPFAM" id="SSF57667">
    <property type="entry name" value="beta-beta-alpha zinc fingers"/>
    <property type="match status" value="1"/>
</dbReference>
<feature type="region of interest" description="Disordered" evidence="1">
    <location>
        <begin position="38"/>
        <end position="58"/>
    </location>
</feature>
<sequence length="251" mass="28399">MLSKVIFSFLSAMLVQHMEPVSAACDLKATYAPSEAEEIMPPKETARKPPQESSSARMDRCRRLLSISSSLQIRVISFTTCVLISANTFFSFQSLCLFKVKNAEQKWTCDLCNVTTSSEITLNSHLQGRKHMAKYHGTKLTGHVDCRYSHRDVQVVESEHVQLNAHLLGRKHKSKLEILTTRKGELVILQVDGKFKYWCILCAAKLPNDLSLACHVGGKRHASNIDDKQTFRLSEAKIWTSIIEFNSDERL</sequence>
<evidence type="ECO:0000259" key="3">
    <source>
        <dbReference type="SMART" id="SM00451"/>
    </source>
</evidence>
<evidence type="ECO:0000256" key="2">
    <source>
        <dbReference type="SAM" id="SignalP"/>
    </source>
</evidence>
<reference evidence="4" key="1">
    <citation type="submission" date="2018-01" db="EMBL/GenBank/DDBJ databases">
        <authorList>
            <person name="Mao J.F."/>
        </authorList>
    </citation>
    <scope>NUCLEOTIDE SEQUENCE</scope>
    <source>
        <strain evidence="4">Huo1</strain>
        <tissue evidence="4">Leaf</tissue>
    </source>
</reference>
<evidence type="ECO:0000313" key="5">
    <source>
        <dbReference type="Proteomes" id="UP000298416"/>
    </source>
</evidence>
<dbReference type="InterPro" id="IPR003604">
    <property type="entry name" value="Matrin/U1-like-C_Znf_C2H2"/>
</dbReference>
<feature type="chain" id="PRO_5036485158" description="U1-type domain-containing protein" evidence="2">
    <location>
        <begin position="24"/>
        <end position="251"/>
    </location>
</feature>
<dbReference type="PANTHER" id="PTHR47487:SF8">
    <property type="entry name" value="OS08G0270900 PROTEIN"/>
    <property type="match status" value="1"/>
</dbReference>
<dbReference type="GO" id="GO:0003676">
    <property type="term" value="F:nucleic acid binding"/>
    <property type="evidence" value="ECO:0007669"/>
    <property type="project" value="InterPro"/>
</dbReference>
<feature type="domain" description="U1-type" evidence="3">
    <location>
        <begin position="104"/>
        <end position="138"/>
    </location>
</feature>
<keyword evidence="2" id="KW-0732">Signal</keyword>
<organism evidence="4">
    <name type="scientific">Salvia splendens</name>
    <name type="common">Scarlet sage</name>
    <dbReference type="NCBI Taxonomy" id="180675"/>
    <lineage>
        <taxon>Eukaryota</taxon>
        <taxon>Viridiplantae</taxon>
        <taxon>Streptophyta</taxon>
        <taxon>Embryophyta</taxon>
        <taxon>Tracheophyta</taxon>
        <taxon>Spermatophyta</taxon>
        <taxon>Magnoliopsida</taxon>
        <taxon>eudicotyledons</taxon>
        <taxon>Gunneridae</taxon>
        <taxon>Pentapetalae</taxon>
        <taxon>asterids</taxon>
        <taxon>lamiids</taxon>
        <taxon>Lamiales</taxon>
        <taxon>Lamiaceae</taxon>
        <taxon>Nepetoideae</taxon>
        <taxon>Mentheae</taxon>
        <taxon>Salviinae</taxon>
        <taxon>Salvia</taxon>
        <taxon>Salvia subgen. Calosphace</taxon>
        <taxon>core Calosphace</taxon>
    </lineage>
</organism>
<name>A0A8X9A247_SALSN</name>
<dbReference type="GO" id="GO:0008270">
    <property type="term" value="F:zinc ion binding"/>
    <property type="evidence" value="ECO:0007669"/>
    <property type="project" value="InterPro"/>
</dbReference>
<feature type="compositionally biased region" description="Basic and acidic residues" evidence="1">
    <location>
        <begin position="40"/>
        <end position="50"/>
    </location>
</feature>
<evidence type="ECO:0000256" key="1">
    <source>
        <dbReference type="SAM" id="MobiDB-lite"/>
    </source>
</evidence>
<gene>
    <name evidence="4" type="ORF">SASPL_115429</name>
</gene>
<dbReference type="AlphaFoldDB" id="A0A8X9A247"/>
<reference evidence="4" key="2">
    <citation type="submission" date="2020-08" db="EMBL/GenBank/DDBJ databases">
        <title>Plant Genome Project.</title>
        <authorList>
            <person name="Zhang R.-G."/>
        </authorList>
    </citation>
    <scope>NUCLEOTIDE SEQUENCE</scope>
    <source>
        <strain evidence="4">Huo1</strain>
        <tissue evidence="4">Leaf</tissue>
    </source>
</reference>
<dbReference type="InterPro" id="IPR036236">
    <property type="entry name" value="Znf_C2H2_sf"/>
</dbReference>
<protein>
    <recommendedName>
        <fullName evidence="3">U1-type domain-containing protein</fullName>
    </recommendedName>
</protein>
<dbReference type="SMART" id="SM00451">
    <property type="entry name" value="ZnF_U1"/>
    <property type="match status" value="2"/>
</dbReference>
<proteinExistence type="predicted"/>
<evidence type="ECO:0000313" key="4">
    <source>
        <dbReference type="EMBL" id="KAG6425006.1"/>
    </source>
</evidence>
<feature type="signal peptide" evidence="2">
    <location>
        <begin position="1"/>
        <end position="23"/>
    </location>
</feature>
<dbReference type="Pfam" id="PF12874">
    <property type="entry name" value="zf-met"/>
    <property type="match status" value="2"/>
</dbReference>
<feature type="domain" description="U1-type" evidence="3">
    <location>
        <begin position="194"/>
        <end position="228"/>
    </location>
</feature>
<dbReference type="InterPro" id="IPR013087">
    <property type="entry name" value="Znf_C2H2_type"/>
</dbReference>
<accession>A0A8X9A247</accession>
<keyword evidence="5" id="KW-1185">Reference proteome</keyword>
<comment type="caution">
    <text evidence="4">The sequence shown here is derived from an EMBL/GenBank/DDBJ whole genome shotgun (WGS) entry which is preliminary data.</text>
</comment>
<dbReference type="Proteomes" id="UP000298416">
    <property type="component" value="Unassembled WGS sequence"/>
</dbReference>
<dbReference type="PANTHER" id="PTHR47487">
    <property type="entry name" value="OS06G0651300 PROTEIN-RELATED"/>
    <property type="match status" value="1"/>
</dbReference>
<dbReference type="EMBL" id="PNBA02000005">
    <property type="protein sequence ID" value="KAG6425006.1"/>
    <property type="molecule type" value="Genomic_DNA"/>
</dbReference>